<evidence type="ECO:0000313" key="2">
    <source>
        <dbReference type="Proteomes" id="UP001334084"/>
    </source>
</evidence>
<dbReference type="GeneID" id="90541738"/>
<evidence type="ECO:0000313" key="1">
    <source>
        <dbReference type="EMBL" id="WUR03928.1"/>
    </source>
</evidence>
<dbReference type="EMBL" id="CP142731">
    <property type="protein sequence ID" value="WUR03928.1"/>
    <property type="molecule type" value="Genomic_DNA"/>
</dbReference>
<name>A0AAX4JDI9_9MICR</name>
<sequence>MFKILIKNTETIQYDDIDINKLSVVSNIVFKILMYDSLVDEIRNSFFYVEKTINIKQMKNLKRKFQLNVILFLIKTKPKLRLREINKFIQALAFNSYKLIYHLSSSYILEKKVDMAILEYSLRNNIELKVNIECEEKITQVFKENLYNEIYNNKKSFYASNPTLTINPLNNEHGNDYNLTLTTESTKKDINERISKICTRPRCD</sequence>
<dbReference type="AlphaFoldDB" id="A0AAX4JDI9"/>
<organism evidence="1 2">
    <name type="scientific">Vairimorpha necatrix</name>
    <dbReference type="NCBI Taxonomy" id="6039"/>
    <lineage>
        <taxon>Eukaryota</taxon>
        <taxon>Fungi</taxon>
        <taxon>Fungi incertae sedis</taxon>
        <taxon>Microsporidia</taxon>
        <taxon>Nosematidae</taxon>
        <taxon>Vairimorpha</taxon>
    </lineage>
</organism>
<dbReference type="Proteomes" id="UP001334084">
    <property type="component" value="Chromosome 6"/>
</dbReference>
<dbReference type="KEGG" id="vnx:VNE69_06241"/>
<protein>
    <submittedName>
        <fullName evidence="1">Uncharacterized protein</fullName>
    </submittedName>
</protein>
<keyword evidence="2" id="KW-1185">Reference proteome</keyword>
<accession>A0AAX4JDI9</accession>
<proteinExistence type="predicted"/>
<gene>
    <name evidence="1" type="ORF">VNE69_06241</name>
</gene>
<reference evidence="1" key="1">
    <citation type="journal article" date="2024" name="BMC Genomics">
        <title>Functional annotation of a divergent genome using sequence and structure-based similarity.</title>
        <authorList>
            <person name="Svedberg D."/>
            <person name="Winiger R.R."/>
            <person name="Berg A."/>
            <person name="Sharma H."/>
            <person name="Tellgren-Roth C."/>
            <person name="Debrunner-Vossbrinck B.A."/>
            <person name="Vossbrinck C.R."/>
            <person name="Barandun J."/>
        </authorList>
    </citation>
    <scope>NUCLEOTIDE SEQUENCE</scope>
    <source>
        <strain evidence="1">Illinois isolate</strain>
    </source>
</reference>
<dbReference type="RefSeq" id="XP_065330073.1">
    <property type="nucleotide sequence ID" value="XM_065474001.1"/>
</dbReference>